<dbReference type="InterPro" id="IPR058621">
    <property type="entry name" value="SH3_HelY"/>
</dbReference>
<comment type="caution">
    <text evidence="8">The sequence shown here is derived from an EMBL/GenBank/DDBJ whole genome shotgun (WGS) entry which is preliminary data.</text>
</comment>
<dbReference type="InterPro" id="IPR011545">
    <property type="entry name" value="DEAD/DEAH_box_helicase_dom"/>
</dbReference>
<feature type="domain" description="Helicase ATP-binding" evidence="6">
    <location>
        <begin position="29"/>
        <end position="187"/>
    </location>
</feature>
<evidence type="ECO:0000259" key="6">
    <source>
        <dbReference type="PROSITE" id="PS51192"/>
    </source>
</evidence>
<feature type="domain" description="Helicase C-terminal" evidence="7">
    <location>
        <begin position="272"/>
        <end position="476"/>
    </location>
</feature>
<keyword evidence="3 8" id="KW-0347">Helicase</keyword>
<accession>A0A2N6T777</accession>
<evidence type="ECO:0000256" key="2">
    <source>
        <dbReference type="ARBA" id="ARBA00022801"/>
    </source>
</evidence>
<evidence type="ECO:0000256" key="5">
    <source>
        <dbReference type="SAM" id="MobiDB-lite"/>
    </source>
</evidence>
<dbReference type="Pfam" id="PF08148">
    <property type="entry name" value="DSHCT"/>
    <property type="match status" value="1"/>
</dbReference>
<name>A0A2N6T777_9CORY</name>
<dbReference type="GO" id="GO:0016787">
    <property type="term" value="F:hydrolase activity"/>
    <property type="evidence" value="ECO:0007669"/>
    <property type="project" value="UniProtKB-KW"/>
</dbReference>
<feature type="region of interest" description="Disordered" evidence="5">
    <location>
        <begin position="231"/>
        <end position="274"/>
    </location>
</feature>
<dbReference type="SUPFAM" id="SSF52540">
    <property type="entry name" value="P-loop containing nucleoside triphosphate hydrolases"/>
    <property type="match status" value="1"/>
</dbReference>
<gene>
    <name evidence="8" type="ORF">CJ203_01745</name>
</gene>
<dbReference type="PANTHER" id="PTHR12131">
    <property type="entry name" value="ATP-DEPENDENT RNA AND DNA HELICASE"/>
    <property type="match status" value="1"/>
</dbReference>
<dbReference type="InterPro" id="IPR050699">
    <property type="entry name" value="RNA-DNA_Helicase"/>
</dbReference>
<sequence length="924" mass="102512">MESGPFSSHLDEFRATKSFPLDDFQVEACQAVEDDRGVLVCAPTGSGKTVVGEFAVSLALSRGTKCFYTTPIKALSNQKYHDLVDEHGEDAVGLLTGDTSINGNAEIVVMTTEVLRNMIYAESPALDRLSHVVMDEIHYLADRDRGAVWEEIILNLDESVRIIGLSATVSNSEEFGEWLGEVRGDTAVIVSEKRPVPLNQFMMVQRKILPLFEPGADGQVNKDLERTIERLESGAADEGRDDFREGRGFRSRSGGGGRSGYQRPQDRVRPVGRPEVVESLKGRDMLPAIVFIFSRAGCDGALFQCLRSRKELTTPEEAELIKQITDEGVEGIPEEDLEVLNFRQLRTAWSRGFAAHHAGLLPAFKHIVEKLFVQGLVRVVFATETLALGINMPARTVVLEKLVKFNGDAHVDLTPGQYTQLTGRAGRRGIDTIGNAVVQWSPAMDPRAVAGLASTRTYPLISLFTPGYNMAINMLQMNGFEASIRLIEKSFAQFQTDRSVVGEVRNIERKKNRIKSLRSTLNTEIAELGFDDSVDYAAELVEYTRLRRDLSEEEKRSKKNSLTERNKEVQRVLGRLQIGDVIALPSKRRPELAAVVAPAGRKDDPRPWITTERGWSGRIDAAAFANAPVVVGSIKVPRDIAHKPRKHTRKVVQELNRGRFKAPKKLKAQARVRPSKRMIELRDAIRSHPVHSWPPAERERLARIGEEIVREECALAATQTNVNAQTDTLGKTFERIIGLLTEMDYVEIIDGEPTVTEEGERLARIHNVSDLLVAQCLKRGIWDELDPAELAGVASMCVFENRKTTGGYPEAATDRMADAMNATNRIHGELTSDEQRHRLPLTNIPDPSFALSIHQWCAGAPLGYALAAAAESGAELTPGDFVRWCRQVIDLLEQIVRTGYSEEIKQNARKAVDAIRRGVVAIGN</sequence>
<dbReference type="InterPro" id="IPR027417">
    <property type="entry name" value="P-loop_NTPase"/>
</dbReference>
<protein>
    <submittedName>
        <fullName evidence="8">DEAD/DEAH box helicase</fullName>
    </submittedName>
</protein>
<keyword evidence="9" id="KW-1185">Reference proteome</keyword>
<dbReference type="EMBL" id="PNHG01000002">
    <property type="protein sequence ID" value="PMC65167.1"/>
    <property type="molecule type" value="Genomic_DNA"/>
</dbReference>
<organism evidence="8 9">
    <name type="scientific">Corynebacterium tuscaniense</name>
    <dbReference type="NCBI Taxonomy" id="302449"/>
    <lineage>
        <taxon>Bacteria</taxon>
        <taxon>Bacillati</taxon>
        <taxon>Actinomycetota</taxon>
        <taxon>Actinomycetes</taxon>
        <taxon>Mycobacteriales</taxon>
        <taxon>Corynebacteriaceae</taxon>
        <taxon>Corynebacterium</taxon>
    </lineage>
</organism>
<dbReference type="SMART" id="SM00487">
    <property type="entry name" value="DEXDc"/>
    <property type="match status" value="1"/>
</dbReference>
<evidence type="ECO:0000256" key="4">
    <source>
        <dbReference type="ARBA" id="ARBA00022840"/>
    </source>
</evidence>
<dbReference type="SMART" id="SM01142">
    <property type="entry name" value="DSHCT"/>
    <property type="match status" value="1"/>
</dbReference>
<dbReference type="CDD" id="cd18795">
    <property type="entry name" value="SF2_C_Ski2"/>
    <property type="match status" value="1"/>
</dbReference>
<dbReference type="Pfam" id="PF26090">
    <property type="entry name" value="SH3_HelY"/>
    <property type="match status" value="1"/>
</dbReference>
<dbReference type="PANTHER" id="PTHR12131:SF1">
    <property type="entry name" value="ATP-DEPENDENT RNA HELICASE SUPV3L1, MITOCHONDRIAL-RELATED"/>
    <property type="match status" value="1"/>
</dbReference>
<evidence type="ECO:0000313" key="9">
    <source>
        <dbReference type="Proteomes" id="UP000235836"/>
    </source>
</evidence>
<dbReference type="Proteomes" id="UP000235836">
    <property type="component" value="Unassembled WGS sequence"/>
</dbReference>
<dbReference type="GO" id="GO:0070478">
    <property type="term" value="P:nuclear-transcribed mRNA catabolic process, 3'-5' exonucleolytic nonsense-mediated decay"/>
    <property type="evidence" value="ECO:0007669"/>
    <property type="project" value="TreeGrafter"/>
</dbReference>
<evidence type="ECO:0000259" key="7">
    <source>
        <dbReference type="PROSITE" id="PS51194"/>
    </source>
</evidence>
<dbReference type="AlphaFoldDB" id="A0A2N6T777"/>
<dbReference type="RefSeq" id="WP_102723326.1">
    <property type="nucleotide sequence ID" value="NZ_PNHG01000002.1"/>
</dbReference>
<keyword evidence="4" id="KW-0067">ATP-binding</keyword>
<dbReference type="Gene3D" id="1.10.3380.30">
    <property type="match status" value="1"/>
</dbReference>
<dbReference type="PROSITE" id="PS51194">
    <property type="entry name" value="HELICASE_CTER"/>
    <property type="match status" value="1"/>
</dbReference>
<dbReference type="GO" id="GO:0004386">
    <property type="term" value="F:helicase activity"/>
    <property type="evidence" value="ECO:0007669"/>
    <property type="project" value="UniProtKB-KW"/>
</dbReference>
<dbReference type="PROSITE" id="PS51192">
    <property type="entry name" value="HELICASE_ATP_BIND_1"/>
    <property type="match status" value="1"/>
</dbReference>
<dbReference type="GO" id="GO:0005524">
    <property type="term" value="F:ATP binding"/>
    <property type="evidence" value="ECO:0007669"/>
    <property type="project" value="UniProtKB-KW"/>
</dbReference>
<dbReference type="InterPro" id="IPR001650">
    <property type="entry name" value="Helicase_C-like"/>
</dbReference>
<evidence type="ECO:0000313" key="8">
    <source>
        <dbReference type="EMBL" id="PMC65167.1"/>
    </source>
</evidence>
<evidence type="ECO:0000256" key="3">
    <source>
        <dbReference type="ARBA" id="ARBA00022806"/>
    </source>
</evidence>
<dbReference type="Pfam" id="PF00270">
    <property type="entry name" value="DEAD"/>
    <property type="match status" value="1"/>
</dbReference>
<dbReference type="Pfam" id="PF00271">
    <property type="entry name" value="Helicase_C"/>
    <property type="match status" value="1"/>
</dbReference>
<keyword evidence="1" id="KW-0547">Nucleotide-binding</keyword>
<dbReference type="Gene3D" id="3.40.50.300">
    <property type="entry name" value="P-loop containing nucleotide triphosphate hydrolases"/>
    <property type="match status" value="2"/>
</dbReference>
<dbReference type="GO" id="GO:0003676">
    <property type="term" value="F:nucleic acid binding"/>
    <property type="evidence" value="ECO:0007669"/>
    <property type="project" value="InterPro"/>
</dbReference>
<proteinExistence type="predicted"/>
<reference evidence="8 9" key="1">
    <citation type="submission" date="2017-09" db="EMBL/GenBank/DDBJ databases">
        <title>Bacterial strain isolated from the female urinary microbiota.</title>
        <authorList>
            <person name="Thomas-White K."/>
            <person name="Kumar N."/>
            <person name="Forster S."/>
            <person name="Putonti C."/>
            <person name="Lawley T."/>
            <person name="Wolfe A.J."/>
        </authorList>
    </citation>
    <scope>NUCLEOTIDE SEQUENCE [LARGE SCALE GENOMIC DNA]</scope>
    <source>
        <strain evidence="8 9">UMB0792</strain>
    </source>
</reference>
<keyword evidence="2" id="KW-0378">Hydrolase</keyword>
<dbReference type="SMART" id="SM00490">
    <property type="entry name" value="HELICc"/>
    <property type="match status" value="1"/>
</dbReference>
<evidence type="ECO:0000256" key="1">
    <source>
        <dbReference type="ARBA" id="ARBA00022741"/>
    </source>
</evidence>
<dbReference type="InterPro" id="IPR012961">
    <property type="entry name" value="Ski2/MTR4_C"/>
</dbReference>
<feature type="compositionally biased region" description="Basic and acidic residues" evidence="5">
    <location>
        <begin position="231"/>
        <end position="248"/>
    </location>
</feature>
<dbReference type="GO" id="GO:0055087">
    <property type="term" value="C:Ski complex"/>
    <property type="evidence" value="ECO:0007669"/>
    <property type="project" value="TreeGrafter"/>
</dbReference>
<dbReference type="InterPro" id="IPR014001">
    <property type="entry name" value="Helicase_ATP-bd"/>
</dbReference>